<feature type="compositionally biased region" description="Basic and acidic residues" evidence="1">
    <location>
        <begin position="83"/>
        <end position="103"/>
    </location>
</feature>
<dbReference type="InterPro" id="IPR008613">
    <property type="entry name" value="Excalibur_Ca-bd_domain"/>
</dbReference>
<sequence>MVPFLQSGAVRAASSWGLRGEPADVADERVGPRRASSRRGTGLHGRQHPGRAPAANTGSSGGGSDVYYANCAAVRAAGKAPLHRGDPGYRSPLDRDNDGIACE</sequence>
<feature type="region of interest" description="Disordered" evidence="1">
    <location>
        <begin position="79"/>
        <end position="103"/>
    </location>
</feature>
<feature type="region of interest" description="Disordered" evidence="1">
    <location>
        <begin position="13"/>
        <end position="61"/>
    </location>
</feature>
<dbReference type="Proteomes" id="UP000722989">
    <property type="component" value="Unassembled WGS sequence"/>
</dbReference>
<dbReference type="RefSeq" id="WP_167927878.1">
    <property type="nucleotide sequence ID" value="NZ_JAATVY010000023.1"/>
</dbReference>
<gene>
    <name evidence="3" type="ORF">HC031_24835</name>
</gene>
<dbReference type="SMART" id="SM00894">
    <property type="entry name" value="Excalibur"/>
    <property type="match status" value="1"/>
</dbReference>
<dbReference type="EMBL" id="JAATVY010000023">
    <property type="protein sequence ID" value="NJC72917.1"/>
    <property type="molecule type" value="Genomic_DNA"/>
</dbReference>
<protein>
    <submittedName>
        <fullName evidence="3">Excalibur calcium-binding domain-containing protein</fullName>
    </submittedName>
</protein>
<name>A0ABX0Y3G5_9ACTN</name>
<accession>A0ABX0Y3G5</accession>
<evidence type="ECO:0000256" key="1">
    <source>
        <dbReference type="SAM" id="MobiDB-lite"/>
    </source>
</evidence>
<keyword evidence="4" id="KW-1185">Reference proteome</keyword>
<feature type="domain" description="Excalibur calcium-binding" evidence="2">
    <location>
        <begin position="67"/>
        <end position="103"/>
    </location>
</feature>
<reference evidence="3 4" key="1">
    <citation type="submission" date="2020-03" db="EMBL/GenBank/DDBJ databases">
        <title>WGS of the type strain of Planosporangium spp.</title>
        <authorList>
            <person name="Thawai C."/>
        </authorList>
    </citation>
    <scope>NUCLEOTIDE SEQUENCE [LARGE SCALE GENOMIC DNA]</scope>
    <source>
        <strain evidence="3 4">TBRC 5610</strain>
    </source>
</reference>
<comment type="caution">
    <text evidence="3">The sequence shown here is derived from an EMBL/GenBank/DDBJ whole genome shotgun (WGS) entry which is preliminary data.</text>
</comment>
<proteinExistence type="predicted"/>
<dbReference type="Pfam" id="PF05901">
    <property type="entry name" value="Excalibur"/>
    <property type="match status" value="1"/>
</dbReference>
<evidence type="ECO:0000259" key="2">
    <source>
        <dbReference type="SMART" id="SM00894"/>
    </source>
</evidence>
<organism evidence="3 4">
    <name type="scientific">Planosporangium thailandense</name>
    <dbReference type="NCBI Taxonomy" id="765197"/>
    <lineage>
        <taxon>Bacteria</taxon>
        <taxon>Bacillati</taxon>
        <taxon>Actinomycetota</taxon>
        <taxon>Actinomycetes</taxon>
        <taxon>Micromonosporales</taxon>
        <taxon>Micromonosporaceae</taxon>
        <taxon>Planosporangium</taxon>
    </lineage>
</organism>
<evidence type="ECO:0000313" key="4">
    <source>
        <dbReference type="Proteomes" id="UP000722989"/>
    </source>
</evidence>
<evidence type="ECO:0000313" key="3">
    <source>
        <dbReference type="EMBL" id="NJC72917.1"/>
    </source>
</evidence>